<evidence type="ECO:0000256" key="1">
    <source>
        <dbReference type="SAM" id="MobiDB-lite"/>
    </source>
</evidence>
<evidence type="ECO:0000313" key="5">
    <source>
        <dbReference type="Proteomes" id="UP000595140"/>
    </source>
</evidence>
<proteinExistence type="predicted"/>
<organism evidence="4 5">
    <name type="scientific">Cuscuta campestris</name>
    <dbReference type="NCBI Taxonomy" id="132261"/>
    <lineage>
        <taxon>Eukaryota</taxon>
        <taxon>Viridiplantae</taxon>
        <taxon>Streptophyta</taxon>
        <taxon>Embryophyta</taxon>
        <taxon>Tracheophyta</taxon>
        <taxon>Spermatophyta</taxon>
        <taxon>Magnoliopsida</taxon>
        <taxon>eudicotyledons</taxon>
        <taxon>Gunneridae</taxon>
        <taxon>Pentapetalae</taxon>
        <taxon>asterids</taxon>
        <taxon>lamiids</taxon>
        <taxon>Solanales</taxon>
        <taxon>Convolvulaceae</taxon>
        <taxon>Cuscuteae</taxon>
        <taxon>Cuscuta</taxon>
        <taxon>Cuscuta subgen. Grammica</taxon>
        <taxon>Cuscuta sect. Cleistogrammica</taxon>
    </lineage>
</organism>
<feature type="domain" description="HAT C-terminal dimerisation" evidence="3">
    <location>
        <begin position="633"/>
        <end position="698"/>
    </location>
</feature>
<keyword evidence="5" id="KW-1185">Reference proteome</keyword>
<reference evidence="4 5" key="1">
    <citation type="submission" date="2018-04" db="EMBL/GenBank/DDBJ databases">
        <authorList>
            <person name="Vogel A."/>
        </authorList>
    </citation>
    <scope>NUCLEOTIDE SEQUENCE [LARGE SCALE GENOMIC DNA]</scope>
</reference>
<dbReference type="PANTHER" id="PTHR32166">
    <property type="entry name" value="OSJNBA0013A04.12 PROTEIN"/>
    <property type="match status" value="1"/>
</dbReference>
<feature type="compositionally biased region" description="Basic residues" evidence="1">
    <location>
        <begin position="1"/>
        <end position="12"/>
    </location>
</feature>
<dbReference type="OrthoDB" id="1253106at2759"/>
<dbReference type="Pfam" id="PF08576">
    <property type="entry name" value="DUF1764"/>
    <property type="match status" value="1"/>
</dbReference>
<feature type="domain" description="DUF659" evidence="2">
    <location>
        <begin position="367"/>
        <end position="402"/>
    </location>
</feature>
<name>A0A484N998_9ASTE</name>
<dbReference type="EMBL" id="OOIL02006555">
    <property type="protein sequence ID" value="VFQ97712.1"/>
    <property type="molecule type" value="Genomic_DNA"/>
</dbReference>
<protein>
    <recommendedName>
        <fullName evidence="6">BED-type domain-containing protein</fullName>
    </recommendedName>
</protein>
<dbReference type="PANTHER" id="PTHR32166:SF74">
    <property type="entry name" value="OS05G0256350 PROTEIN"/>
    <property type="match status" value="1"/>
</dbReference>
<evidence type="ECO:0000313" key="4">
    <source>
        <dbReference type="EMBL" id="VFQ97712.1"/>
    </source>
</evidence>
<feature type="compositionally biased region" description="Low complexity" evidence="1">
    <location>
        <begin position="17"/>
        <end position="31"/>
    </location>
</feature>
<dbReference type="InterPro" id="IPR007021">
    <property type="entry name" value="DUF659"/>
</dbReference>
<dbReference type="Proteomes" id="UP000595140">
    <property type="component" value="Unassembled WGS sequence"/>
</dbReference>
<dbReference type="Pfam" id="PF04937">
    <property type="entry name" value="DUF659"/>
    <property type="match status" value="1"/>
</dbReference>
<dbReference type="SUPFAM" id="SSF53098">
    <property type="entry name" value="Ribonuclease H-like"/>
    <property type="match status" value="1"/>
</dbReference>
<evidence type="ECO:0008006" key="6">
    <source>
        <dbReference type="Google" id="ProtNLM"/>
    </source>
</evidence>
<accession>A0A484N998</accession>
<evidence type="ECO:0000259" key="2">
    <source>
        <dbReference type="Pfam" id="PF04937"/>
    </source>
</evidence>
<feature type="region of interest" description="Disordered" evidence="1">
    <location>
        <begin position="1"/>
        <end position="93"/>
    </location>
</feature>
<sequence length="753" mass="85901">MPKKSNSKKSKSAVKPAAETAKAQSSSSSPSEKLKSGSELDEFSPGKKRKKPEKASDAGDAQSMPKKTTAKETDTNVRKANGSASGSRARKKTGDGFAVYTEEELGFNKADAGDGLNDREMLQDSPMARLLPPCGLITEMATNTTDNKKDPCWKYVRLKDPKITNNTTCIFCDQTYSGGIHRAKQHVVGGFAAARACEKVTSEVKEEIRNYMISKKRVREQIVMEKRIQPQRFHEETLMTFGDEDDEGDALTFPKINKRGPMGMFVSHGCQPAANGMIEQKRMNNDALKELRSQACSAIARWMYDAGIPFNAVTYESFQDMIDAIGKHGPGMRAPSLHEVRGPLLKKEVEVVKKEMEDHREEWEKNGDLLMAKYPHLYWTPCATHCLDLILEDIFQEKDIHLTYKKVVKLSRYIYTRPGLVNLMRKFTKLDLVRPGVTRFATVALTLERISILRVELRTLFVSDAWAKSKWAKEQKGVLACNTILSESFWRGMRKSLKIATPLIEVLRLIDGETKPAMGYIYKAMDRAKEAIAKNFGYQHEKYSRFFDIIDERWEVQLHQPLHAAGHYLNPEYFYSDPNIESNEEVVEGFYKVLEKLIPDTKIQDKITNELISYRKAEGIMGYNIAKRQRTSKPAVEWWRAYGGSVPFLQKFAIKVLSLTCSALGCERNWSFFEHVHSKKRKRLDQTRLNDLLFVKYNRALKRHHTLEDFIDPMCLDNIDECSECFGGEDCLEETDEEEALDGLTWHDGRLRV</sequence>
<dbReference type="InterPro" id="IPR012337">
    <property type="entry name" value="RNaseH-like_sf"/>
</dbReference>
<evidence type="ECO:0000259" key="3">
    <source>
        <dbReference type="Pfam" id="PF05699"/>
    </source>
</evidence>
<dbReference type="InterPro" id="IPR008906">
    <property type="entry name" value="HATC_C_dom"/>
</dbReference>
<dbReference type="AlphaFoldDB" id="A0A484N998"/>
<dbReference type="GO" id="GO:0046983">
    <property type="term" value="F:protein dimerization activity"/>
    <property type="evidence" value="ECO:0007669"/>
    <property type="project" value="InterPro"/>
</dbReference>
<dbReference type="InterPro" id="IPR013885">
    <property type="entry name" value="DUF1764_euk"/>
</dbReference>
<gene>
    <name evidence="4" type="ORF">CCAM_LOCUS39488</name>
</gene>
<dbReference type="Pfam" id="PF05699">
    <property type="entry name" value="Dimer_Tnp_hAT"/>
    <property type="match status" value="1"/>
</dbReference>